<dbReference type="AlphaFoldDB" id="A0A6G1BHR0"/>
<dbReference type="Proteomes" id="UP000475037">
    <property type="component" value="Unassembled WGS sequence"/>
</dbReference>
<organism evidence="4 5">
    <name type="scientific">Crocuta crocuta</name>
    <name type="common">Spotted hyena</name>
    <dbReference type="NCBI Taxonomy" id="9678"/>
    <lineage>
        <taxon>Eukaryota</taxon>
        <taxon>Metazoa</taxon>
        <taxon>Chordata</taxon>
        <taxon>Craniata</taxon>
        <taxon>Vertebrata</taxon>
        <taxon>Euteleostomi</taxon>
        <taxon>Mammalia</taxon>
        <taxon>Eutheria</taxon>
        <taxon>Laurasiatheria</taxon>
        <taxon>Carnivora</taxon>
        <taxon>Feliformia</taxon>
        <taxon>Hyaenidae</taxon>
        <taxon>Crocuta</taxon>
    </lineage>
</organism>
<feature type="compositionally biased region" description="Polar residues" evidence="3">
    <location>
        <begin position="227"/>
        <end position="241"/>
    </location>
</feature>
<keyword evidence="2" id="KW-0175">Coiled coil</keyword>
<dbReference type="InterPro" id="IPR047230">
    <property type="entry name" value="CLOCK-like"/>
</dbReference>
<name>A0A6G1BHR0_CROCR</name>
<protein>
    <submittedName>
        <fullName evidence="4">PASD1 protein</fullName>
    </submittedName>
</protein>
<gene>
    <name evidence="4" type="primary">Pasd1</name>
    <name evidence="4" type="ORF">FOF47_R08003</name>
</gene>
<dbReference type="GO" id="GO:0000981">
    <property type="term" value="F:DNA-binding transcription factor activity, RNA polymerase II-specific"/>
    <property type="evidence" value="ECO:0007669"/>
    <property type="project" value="InterPro"/>
</dbReference>
<dbReference type="GO" id="GO:0042754">
    <property type="term" value="P:negative regulation of circadian rhythm"/>
    <property type="evidence" value="ECO:0007669"/>
    <property type="project" value="TreeGrafter"/>
</dbReference>
<proteinExistence type="predicted"/>
<sequence>SNSSPQLLQQPPSIALYINKRELELMKKFREQLEDKTRMLQDGIKNLQDTLEMMTEQFRRMQDSSFQIQPTMSYHIDCPEPQSLEPMPKKPRTEKMEGLLPDFKETSLSCGSCLYHYFQFPEELEEPCNVSNQGQEQYLQQQLQEIQEQHMQQQILQEQSQQHNATVGNQTLKTSLPNQADMAMPLCDDPITFMQNQPTVVPVQLVAGQQPSDGYQDENLGDHEDNSQSFLPKDQQGSPMNSLLLVYTPSSEAGSSTSCSESSINSDSNIVTSETSKDYIQLWQQPPDPQYHLYFQENTCPSSEQASLQDQAIWTQV</sequence>
<dbReference type="PANTHER" id="PTHR46055:SF4">
    <property type="entry name" value="CIRCADIAN CLOCK PROTEIN PASD1"/>
    <property type="match status" value="1"/>
</dbReference>
<comment type="caution">
    <text evidence="4">The sequence shown here is derived from an EMBL/GenBank/DDBJ whole genome shotgun (WGS) entry which is preliminary data.</text>
</comment>
<accession>A0A6G1BHR0</accession>
<feature type="non-terminal residue" evidence="4">
    <location>
        <position position="317"/>
    </location>
</feature>
<feature type="non-terminal residue" evidence="4">
    <location>
        <position position="1"/>
    </location>
</feature>
<evidence type="ECO:0000313" key="5">
    <source>
        <dbReference type="Proteomes" id="UP000475037"/>
    </source>
</evidence>
<reference evidence="4 5" key="1">
    <citation type="submission" date="2019-11" db="EMBL/GenBank/DDBJ databases">
        <authorList>
            <person name="Yang C."/>
            <person name="Li F."/>
        </authorList>
    </citation>
    <scope>NUCLEOTIDE SEQUENCE [LARGE SCALE GENOMIC DNA]</scope>
    <source>
        <strain evidence="4">KB4526</strain>
        <tissue evidence="4">Muscle</tissue>
    </source>
</reference>
<dbReference type="EMBL" id="VOAJ01000232">
    <property type="protein sequence ID" value="KAF0887460.1"/>
    <property type="molecule type" value="Genomic_DNA"/>
</dbReference>
<dbReference type="GO" id="GO:0032922">
    <property type="term" value="P:circadian regulation of gene expression"/>
    <property type="evidence" value="ECO:0007669"/>
    <property type="project" value="InterPro"/>
</dbReference>
<keyword evidence="1" id="KW-0539">Nucleus</keyword>
<dbReference type="GO" id="GO:0045892">
    <property type="term" value="P:negative regulation of DNA-templated transcription"/>
    <property type="evidence" value="ECO:0007669"/>
    <property type="project" value="TreeGrafter"/>
</dbReference>
<evidence type="ECO:0000313" key="4">
    <source>
        <dbReference type="EMBL" id="KAF0887460.1"/>
    </source>
</evidence>
<keyword evidence="5" id="KW-1185">Reference proteome</keyword>
<dbReference type="GO" id="GO:1990513">
    <property type="term" value="C:CLOCK-BMAL transcription complex"/>
    <property type="evidence" value="ECO:0007669"/>
    <property type="project" value="TreeGrafter"/>
</dbReference>
<evidence type="ECO:0000256" key="3">
    <source>
        <dbReference type="SAM" id="MobiDB-lite"/>
    </source>
</evidence>
<dbReference type="PANTHER" id="PTHR46055">
    <property type="entry name" value="CIRCADIAN LOCOMOTER OUTPUT CYCLES PROTEIN KAPUT"/>
    <property type="match status" value="1"/>
</dbReference>
<evidence type="ECO:0000256" key="2">
    <source>
        <dbReference type="SAM" id="Coils"/>
    </source>
</evidence>
<feature type="region of interest" description="Disordered" evidence="3">
    <location>
        <begin position="210"/>
        <end position="241"/>
    </location>
</feature>
<evidence type="ECO:0000256" key="1">
    <source>
        <dbReference type="ARBA" id="ARBA00023242"/>
    </source>
</evidence>
<feature type="coiled-coil region" evidence="2">
    <location>
        <begin position="30"/>
        <end position="64"/>
    </location>
</feature>